<evidence type="ECO:0000313" key="1">
    <source>
        <dbReference type="EMBL" id="KAE9165155.1"/>
    </source>
</evidence>
<accession>A0A6A3VCS0</accession>
<sequence>MCPKSRARLSNIAASCSLCAHSNATTSIQSGSWGRLAYTSKSRFRRFVLSTIMMSGPWSLA</sequence>
<dbReference type="AlphaFoldDB" id="A0A6A3VCS0"/>
<protein>
    <submittedName>
        <fullName evidence="1">Uncharacterized protein</fullName>
    </submittedName>
</protein>
<reference evidence="1 2" key="1">
    <citation type="submission" date="2018-08" db="EMBL/GenBank/DDBJ databases">
        <title>Genomic investigation of the strawberry pathogen Phytophthora fragariae indicates pathogenicity is determined by transcriptional variation in three key races.</title>
        <authorList>
            <person name="Adams T.M."/>
            <person name="Armitage A.D."/>
            <person name="Sobczyk M.K."/>
            <person name="Bates H.J."/>
            <person name="Dunwell J.M."/>
            <person name="Nellist C.F."/>
            <person name="Harrison R.J."/>
        </authorList>
    </citation>
    <scope>NUCLEOTIDE SEQUENCE [LARGE SCALE GENOMIC DNA]</scope>
    <source>
        <strain evidence="1 2">BC-1</strain>
    </source>
</reference>
<organism evidence="1 2">
    <name type="scientific">Phytophthora fragariae</name>
    <dbReference type="NCBI Taxonomy" id="53985"/>
    <lineage>
        <taxon>Eukaryota</taxon>
        <taxon>Sar</taxon>
        <taxon>Stramenopiles</taxon>
        <taxon>Oomycota</taxon>
        <taxon>Peronosporomycetes</taxon>
        <taxon>Peronosporales</taxon>
        <taxon>Peronosporaceae</taxon>
        <taxon>Phytophthora</taxon>
    </lineage>
</organism>
<evidence type="ECO:0000313" key="2">
    <source>
        <dbReference type="Proteomes" id="UP000440367"/>
    </source>
</evidence>
<comment type="caution">
    <text evidence="1">The sequence shown here is derived from an EMBL/GenBank/DDBJ whole genome shotgun (WGS) entry which is preliminary data.</text>
</comment>
<dbReference type="Proteomes" id="UP000440367">
    <property type="component" value="Unassembled WGS sequence"/>
</dbReference>
<name>A0A6A3VCS0_9STRA</name>
<proteinExistence type="predicted"/>
<dbReference type="EMBL" id="QXGD01005734">
    <property type="protein sequence ID" value="KAE9165155.1"/>
    <property type="molecule type" value="Genomic_DNA"/>
</dbReference>
<gene>
    <name evidence="1" type="ORF">PF002_g31426</name>
</gene>